<dbReference type="InterPro" id="IPR003960">
    <property type="entry name" value="ATPase_AAA_CS"/>
</dbReference>
<dbReference type="Gene3D" id="1.10.8.60">
    <property type="match status" value="1"/>
</dbReference>
<dbReference type="InterPro" id="IPR027417">
    <property type="entry name" value="P-loop_NTPase"/>
</dbReference>
<dbReference type="Gene3D" id="3.40.50.300">
    <property type="entry name" value="P-loop containing nucleotide triphosphate hydrolases"/>
    <property type="match status" value="1"/>
</dbReference>
<organism evidence="5">
    <name type="scientific">marine sediment metagenome</name>
    <dbReference type="NCBI Taxonomy" id="412755"/>
    <lineage>
        <taxon>unclassified sequences</taxon>
        <taxon>metagenomes</taxon>
        <taxon>ecological metagenomes</taxon>
    </lineage>
</organism>
<gene>
    <name evidence="5" type="ORF">S01H4_26161</name>
</gene>
<dbReference type="GO" id="GO:0016887">
    <property type="term" value="F:ATP hydrolysis activity"/>
    <property type="evidence" value="ECO:0007669"/>
    <property type="project" value="InterPro"/>
</dbReference>
<evidence type="ECO:0000313" key="5">
    <source>
        <dbReference type="EMBL" id="GAG82574.1"/>
    </source>
</evidence>
<evidence type="ECO:0000259" key="4">
    <source>
        <dbReference type="SMART" id="SM00382"/>
    </source>
</evidence>
<sequence>VEIPNVTWDQIGGLEDLKQKLIESVDWPLSHPKIFERMGISPPRGILLYGPPGCGKTLLARAVANESDANFISIKGPELLSKFIGESEKAIREVFRKAKMAAPCIIFFDEFDSIAPSRGRHTNDSGGSEKVLSQILTEMDGLEVKKDIIVIAATNRPDILDPALIRPGRIDRTLLVPAPNEEGRLQILKIFTKDMPLTANIDLNVLNSKLEGFSGADIETLCREAGMIALRENLRARKISKEHFNMAIETIYPSITSEISKSYEDFGKK</sequence>
<reference evidence="5" key="1">
    <citation type="journal article" date="2014" name="Front. Microbiol.">
        <title>High frequency of phylogenetically diverse reductive dehalogenase-homologous genes in deep subseafloor sedimentary metagenomes.</title>
        <authorList>
            <person name="Kawai M."/>
            <person name="Futagami T."/>
            <person name="Toyoda A."/>
            <person name="Takaki Y."/>
            <person name="Nishi S."/>
            <person name="Hori S."/>
            <person name="Arai W."/>
            <person name="Tsubouchi T."/>
            <person name="Morono Y."/>
            <person name="Uchiyama I."/>
            <person name="Ito T."/>
            <person name="Fujiyama A."/>
            <person name="Inagaki F."/>
            <person name="Takami H."/>
        </authorList>
    </citation>
    <scope>NUCLEOTIDE SEQUENCE</scope>
    <source>
        <strain evidence="5">Expedition CK06-06</strain>
    </source>
</reference>
<evidence type="ECO:0000256" key="3">
    <source>
        <dbReference type="ARBA" id="ARBA00022840"/>
    </source>
</evidence>
<dbReference type="FunFam" id="3.40.50.300:FF:000018">
    <property type="entry name" value="Cell division control 48"/>
    <property type="match status" value="1"/>
</dbReference>
<protein>
    <recommendedName>
        <fullName evidence="4">AAA+ ATPase domain-containing protein</fullName>
    </recommendedName>
</protein>
<dbReference type="EMBL" id="BART01012564">
    <property type="protein sequence ID" value="GAG82574.1"/>
    <property type="molecule type" value="Genomic_DNA"/>
</dbReference>
<evidence type="ECO:0000256" key="1">
    <source>
        <dbReference type="ARBA" id="ARBA00022737"/>
    </source>
</evidence>
<dbReference type="CDD" id="cd19511">
    <property type="entry name" value="RecA-like_CDC48_r2-like"/>
    <property type="match status" value="1"/>
</dbReference>
<keyword evidence="3" id="KW-0067">ATP-binding</keyword>
<dbReference type="Pfam" id="PF00004">
    <property type="entry name" value="AAA"/>
    <property type="match status" value="1"/>
</dbReference>
<feature type="domain" description="AAA+ ATPase" evidence="4">
    <location>
        <begin position="42"/>
        <end position="180"/>
    </location>
</feature>
<dbReference type="PANTHER" id="PTHR23077">
    <property type="entry name" value="AAA-FAMILY ATPASE"/>
    <property type="match status" value="1"/>
</dbReference>
<feature type="non-terminal residue" evidence="5">
    <location>
        <position position="1"/>
    </location>
</feature>
<feature type="non-terminal residue" evidence="5">
    <location>
        <position position="269"/>
    </location>
</feature>
<dbReference type="AlphaFoldDB" id="X1AJT5"/>
<keyword evidence="2" id="KW-0547">Nucleotide-binding</keyword>
<dbReference type="GO" id="GO:0005524">
    <property type="term" value="F:ATP binding"/>
    <property type="evidence" value="ECO:0007669"/>
    <property type="project" value="UniProtKB-KW"/>
</dbReference>
<keyword evidence="1" id="KW-0677">Repeat</keyword>
<dbReference type="SMART" id="SM00382">
    <property type="entry name" value="AAA"/>
    <property type="match status" value="1"/>
</dbReference>
<comment type="caution">
    <text evidence="5">The sequence shown here is derived from an EMBL/GenBank/DDBJ whole genome shotgun (WGS) entry which is preliminary data.</text>
</comment>
<dbReference type="SUPFAM" id="SSF52540">
    <property type="entry name" value="P-loop containing nucleoside triphosphate hydrolases"/>
    <property type="match status" value="1"/>
</dbReference>
<name>X1AJT5_9ZZZZ</name>
<evidence type="ECO:0000256" key="2">
    <source>
        <dbReference type="ARBA" id="ARBA00022741"/>
    </source>
</evidence>
<dbReference type="FunFam" id="1.10.8.60:FF:000038">
    <property type="entry name" value="spermatogenesis-associated protein 5-like protein 1"/>
    <property type="match status" value="1"/>
</dbReference>
<dbReference type="PROSITE" id="PS00674">
    <property type="entry name" value="AAA"/>
    <property type="match status" value="1"/>
</dbReference>
<dbReference type="InterPro" id="IPR003593">
    <property type="entry name" value="AAA+_ATPase"/>
</dbReference>
<proteinExistence type="predicted"/>
<dbReference type="InterPro" id="IPR050168">
    <property type="entry name" value="AAA_ATPase_domain"/>
</dbReference>
<dbReference type="PANTHER" id="PTHR23077:SF171">
    <property type="entry name" value="NUCLEAR VALOSIN-CONTAINING PROTEIN-LIKE"/>
    <property type="match status" value="1"/>
</dbReference>
<dbReference type="Pfam" id="PF17862">
    <property type="entry name" value="AAA_lid_3"/>
    <property type="match status" value="1"/>
</dbReference>
<dbReference type="InterPro" id="IPR003959">
    <property type="entry name" value="ATPase_AAA_core"/>
</dbReference>
<accession>X1AJT5</accession>
<dbReference type="InterPro" id="IPR041569">
    <property type="entry name" value="AAA_lid_3"/>
</dbReference>